<dbReference type="EMBL" id="CAJQZP010001228">
    <property type="protein sequence ID" value="CAG5032509.1"/>
    <property type="molecule type" value="Genomic_DNA"/>
</dbReference>
<feature type="region of interest" description="Disordered" evidence="1">
    <location>
        <begin position="1"/>
        <end position="95"/>
    </location>
</feature>
<sequence>MSDKCKKPVFSHPEKLMASKKKTITKGTKDLSRAPIGTDNNATDQMTPQTMSNNPLTPTDLGMVEHHGKLPAEECGGKDELEPNTQEPFTISHNLDEATTSSAVLAKSGSNLLRFREQIRHAKAVESKETLDPRQKQKTPWSLMLKARTPTPP</sequence>
<feature type="compositionally biased region" description="Basic and acidic residues" evidence="1">
    <location>
        <begin position="124"/>
        <end position="135"/>
    </location>
</feature>
<name>A0A8S3XPZ1_PARAO</name>
<dbReference type="Proteomes" id="UP000691718">
    <property type="component" value="Unassembled WGS sequence"/>
</dbReference>
<organism evidence="2 3">
    <name type="scientific">Parnassius apollo</name>
    <name type="common">Apollo butterfly</name>
    <name type="synonym">Papilio apollo</name>
    <dbReference type="NCBI Taxonomy" id="110799"/>
    <lineage>
        <taxon>Eukaryota</taxon>
        <taxon>Metazoa</taxon>
        <taxon>Ecdysozoa</taxon>
        <taxon>Arthropoda</taxon>
        <taxon>Hexapoda</taxon>
        <taxon>Insecta</taxon>
        <taxon>Pterygota</taxon>
        <taxon>Neoptera</taxon>
        <taxon>Endopterygota</taxon>
        <taxon>Lepidoptera</taxon>
        <taxon>Glossata</taxon>
        <taxon>Ditrysia</taxon>
        <taxon>Papilionoidea</taxon>
        <taxon>Papilionidae</taxon>
        <taxon>Parnassiinae</taxon>
        <taxon>Parnassini</taxon>
        <taxon>Parnassius</taxon>
        <taxon>Parnassius</taxon>
    </lineage>
</organism>
<feature type="region of interest" description="Disordered" evidence="1">
    <location>
        <begin position="124"/>
        <end position="153"/>
    </location>
</feature>
<keyword evidence="3" id="KW-1185">Reference proteome</keyword>
<accession>A0A8S3XPZ1</accession>
<evidence type="ECO:0000256" key="1">
    <source>
        <dbReference type="SAM" id="MobiDB-lite"/>
    </source>
</evidence>
<evidence type="ECO:0000313" key="2">
    <source>
        <dbReference type="EMBL" id="CAG5032509.1"/>
    </source>
</evidence>
<comment type="caution">
    <text evidence="2">The sequence shown here is derived from an EMBL/GenBank/DDBJ whole genome shotgun (WGS) entry which is preliminary data.</text>
</comment>
<protein>
    <submittedName>
        <fullName evidence="2">(apollo) hypothetical protein</fullName>
    </submittedName>
</protein>
<feature type="compositionally biased region" description="Basic and acidic residues" evidence="1">
    <location>
        <begin position="1"/>
        <end position="17"/>
    </location>
</feature>
<reference evidence="2" key="1">
    <citation type="submission" date="2021-04" db="EMBL/GenBank/DDBJ databases">
        <authorList>
            <person name="Tunstrom K."/>
        </authorList>
    </citation>
    <scope>NUCLEOTIDE SEQUENCE</scope>
</reference>
<feature type="compositionally biased region" description="Basic and acidic residues" evidence="1">
    <location>
        <begin position="63"/>
        <end position="81"/>
    </location>
</feature>
<evidence type="ECO:0000313" key="3">
    <source>
        <dbReference type="Proteomes" id="UP000691718"/>
    </source>
</evidence>
<dbReference type="AlphaFoldDB" id="A0A8S3XPZ1"/>
<feature type="compositionally biased region" description="Polar residues" evidence="1">
    <location>
        <begin position="83"/>
        <end position="95"/>
    </location>
</feature>
<feature type="compositionally biased region" description="Polar residues" evidence="1">
    <location>
        <begin position="38"/>
        <end position="57"/>
    </location>
</feature>
<proteinExistence type="predicted"/>
<gene>
    <name evidence="2" type="ORF">PAPOLLO_LOCUS19919</name>
</gene>